<dbReference type="PANTHER" id="PTHR33908:SF11">
    <property type="entry name" value="MEMBRANE PROTEIN"/>
    <property type="match status" value="1"/>
</dbReference>
<evidence type="ECO:0000313" key="10">
    <source>
        <dbReference type="EMBL" id="MDI7921363.1"/>
    </source>
</evidence>
<feature type="transmembrane region" description="Helical" evidence="8">
    <location>
        <begin position="193"/>
        <end position="214"/>
    </location>
</feature>
<evidence type="ECO:0000313" key="11">
    <source>
        <dbReference type="Proteomes" id="UP001161580"/>
    </source>
</evidence>
<dbReference type="PANTHER" id="PTHR33908">
    <property type="entry name" value="MANNOSYLTRANSFERASE YKCB-RELATED"/>
    <property type="match status" value="1"/>
</dbReference>
<gene>
    <name evidence="10" type="ORF">MRS75_04605</name>
</gene>
<comment type="subcellular location">
    <subcellularLocation>
        <location evidence="1">Cell membrane</location>
        <topology evidence="1">Multi-pass membrane protein</topology>
    </subcellularLocation>
</comment>
<keyword evidence="4 10" id="KW-0808">Transferase</keyword>
<keyword evidence="3 10" id="KW-0328">Glycosyltransferase</keyword>
<dbReference type="InterPro" id="IPR038731">
    <property type="entry name" value="RgtA/B/C-like"/>
</dbReference>
<feature type="transmembrane region" description="Helical" evidence="8">
    <location>
        <begin position="286"/>
        <end position="304"/>
    </location>
</feature>
<dbReference type="GO" id="GO:0009103">
    <property type="term" value="P:lipopolysaccharide biosynthetic process"/>
    <property type="evidence" value="ECO:0007669"/>
    <property type="project" value="UniProtKB-ARBA"/>
</dbReference>
<evidence type="ECO:0000256" key="4">
    <source>
        <dbReference type="ARBA" id="ARBA00022679"/>
    </source>
</evidence>
<sequence length="496" mass="54149">MKKVPETVLVLLAGYFLLNIVVRLAMPTSLELDEAQQALLSQWLAAGYDPQPPFYNWVQYYVVALLGPSVFALSLLKNALLFLSYAAYFLAARTVLKNRDLAIIATLGLLTIPQIAFEAQRDLSHTVAVIFAATLFLYGFFRTLAAPTAFSYLLTGAAIGIGMISKYNFALLPAAALIAILPDREMRSRLLDWRILLTAAVALVIVAPHALWLVDHLDLASKRTMEKLTEEGGSRLAQITTGVMSLLVAVIGFGALTVVLFAVAFGKQLFASLKAGNRWTVLIERIFLVFVAALVLLILFAGASHIKDRWLTPLLLILPLYLCLKIEAAGGIKETALRRFLPIPLAIMVLIPTVLAGRVVSAGWVGDYEKLNVPYQAFADEVVGKNPVQPAAIIAADQHLAGNLRSQLPGIPVLTPIYPDFRPSVEWSDKAPLLLVWRNFGKANAPMPPALAKEIARRDGAAVGALEVKEIALPYIYGSGQDTYSFAYAWVYPPQK</sequence>
<keyword evidence="2" id="KW-1003">Cell membrane</keyword>
<reference evidence="10" key="1">
    <citation type="submission" date="2022-03" db="EMBL/GenBank/DDBJ databases">
        <title>Fererhizobium litorale gen. nov., sp. nov., isolated from sandy sediments of the Sea of Japan seashore.</title>
        <authorList>
            <person name="Romanenko L."/>
            <person name="Kurilenko V."/>
            <person name="Otstavnykh N."/>
            <person name="Svetashev V."/>
            <person name="Tekutyeva L."/>
            <person name="Isaeva M."/>
            <person name="Mikhailov V."/>
        </authorList>
    </citation>
    <scope>NUCLEOTIDE SEQUENCE</scope>
    <source>
        <strain evidence="10">KMM 9576</strain>
    </source>
</reference>
<dbReference type="AlphaFoldDB" id="A0AAE3QDR0"/>
<evidence type="ECO:0000256" key="6">
    <source>
        <dbReference type="ARBA" id="ARBA00022989"/>
    </source>
</evidence>
<protein>
    <submittedName>
        <fullName evidence="10">Glycosyltransferase family 39 protein</fullName>
        <ecNumber evidence="10">2.4.-.-</ecNumber>
    </submittedName>
</protein>
<evidence type="ECO:0000256" key="7">
    <source>
        <dbReference type="ARBA" id="ARBA00023136"/>
    </source>
</evidence>
<keyword evidence="7 8" id="KW-0472">Membrane</keyword>
<dbReference type="GO" id="GO:0005886">
    <property type="term" value="C:plasma membrane"/>
    <property type="evidence" value="ECO:0007669"/>
    <property type="project" value="UniProtKB-SubCell"/>
</dbReference>
<keyword evidence="11" id="KW-1185">Reference proteome</keyword>
<feature type="transmembrane region" description="Helical" evidence="8">
    <location>
        <begin position="153"/>
        <end position="181"/>
    </location>
</feature>
<feature type="transmembrane region" description="Helical" evidence="8">
    <location>
        <begin position="310"/>
        <end position="328"/>
    </location>
</feature>
<name>A0AAE3QDR0_9HYPH</name>
<proteinExistence type="predicted"/>
<dbReference type="Proteomes" id="UP001161580">
    <property type="component" value="Unassembled WGS sequence"/>
</dbReference>
<dbReference type="InterPro" id="IPR050297">
    <property type="entry name" value="LipidA_mod_glycosyltrf_83"/>
</dbReference>
<evidence type="ECO:0000256" key="2">
    <source>
        <dbReference type="ARBA" id="ARBA00022475"/>
    </source>
</evidence>
<evidence type="ECO:0000259" key="9">
    <source>
        <dbReference type="Pfam" id="PF13231"/>
    </source>
</evidence>
<feature type="transmembrane region" description="Helical" evidence="8">
    <location>
        <begin position="123"/>
        <end position="141"/>
    </location>
</feature>
<feature type="transmembrane region" description="Helical" evidence="8">
    <location>
        <begin position="58"/>
        <end position="91"/>
    </location>
</feature>
<feature type="domain" description="Glycosyltransferase RgtA/B/C/D-like" evidence="9">
    <location>
        <begin position="51"/>
        <end position="212"/>
    </location>
</feature>
<keyword evidence="6 8" id="KW-1133">Transmembrane helix</keyword>
<evidence type="ECO:0000256" key="1">
    <source>
        <dbReference type="ARBA" id="ARBA00004651"/>
    </source>
</evidence>
<feature type="transmembrane region" description="Helical" evidence="8">
    <location>
        <begin position="243"/>
        <end position="265"/>
    </location>
</feature>
<evidence type="ECO:0000256" key="3">
    <source>
        <dbReference type="ARBA" id="ARBA00022676"/>
    </source>
</evidence>
<dbReference type="Pfam" id="PF13231">
    <property type="entry name" value="PMT_2"/>
    <property type="match status" value="1"/>
</dbReference>
<accession>A0AAE3QDR0</accession>
<keyword evidence="5 8" id="KW-0812">Transmembrane</keyword>
<dbReference type="EMBL" id="JALDYZ010000002">
    <property type="protein sequence ID" value="MDI7921363.1"/>
    <property type="molecule type" value="Genomic_DNA"/>
</dbReference>
<evidence type="ECO:0000256" key="8">
    <source>
        <dbReference type="SAM" id="Phobius"/>
    </source>
</evidence>
<dbReference type="GO" id="GO:0016763">
    <property type="term" value="F:pentosyltransferase activity"/>
    <property type="evidence" value="ECO:0007669"/>
    <property type="project" value="TreeGrafter"/>
</dbReference>
<feature type="transmembrane region" description="Helical" evidence="8">
    <location>
        <begin position="7"/>
        <end position="26"/>
    </location>
</feature>
<dbReference type="EC" id="2.4.-.-" evidence="10"/>
<evidence type="ECO:0000256" key="5">
    <source>
        <dbReference type="ARBA" id="ARBA00022692"/>
    </source>
</evidence>
<feature type="transmembrane region" description="Helical" evidence="8">
    <location>
        <begin position="340"/>
        <end position="365"/>
    </location>
</feature>
<organism evidence="10 11">
    <name type="scientific">Ferirhizobium litorale</name>
    <dbReference type="NCBI Taxonomy" id="2927786"/>
    <lineage>
        <taxon>Bacteria</taxon>
        <taxon>Pseudomonadati</taxon>
        <taxon>Pseudomonadota</taxon>
        <taxon>Alphaproteobacteria</taxon>
        <taxon>Hyphomicrobiales</taxon>
        <taxon>Rhizobiaceae</taxon>
        <taxon>Ferirhizobium</taxon>
    </lineage>
</organism>
<comment type="caution">
    <text evidence="10">The sequence shown here is derived from an EMBL/GenBank/DDBJ whole genome shotgun (WGS) entry which is preliminary data.</text>
</comment>